<dbReference type="Proteomes" id="UP000635606">
    <property type="component" value="Unassembled WGS sequence"/>
</dbReference>
<feature type="region of interest" description="Disordered" evidence="1">
    <location>
        <begin position="147"/>
        <end position="177"/>
    </location>
</feature>
<feature type="transmembrane region" description="Helical" evidence="2">
    <location>
        <begin position="111"/>
        <end position="127"/>
    </location>
</feature>
<evidence type="ECO:0000259" key="3">
    <source>
        <dbReference type="Pfam" id="PF08044"/>
    </source>
</evidence>
<evidence type="ECO:0000256" key="2">
    <source>
        <dbReference type="SAM" id="Phobius"/>
    </source>
</evidence>
<dbReference type="AlphaFoldDB" id="A0A8J4A177"/>
<dbReference type="InterPro" id="IPR012551">
    <property type="entry name" value="DUF1707_SHOCT-like"/>
</dbReference>
<reference evidence="4" key="1">
    <citation type="submission" date="2021-01" db="EMBL/GenBank/DDBJ databases">
        <title>Whole genome shotgun sequence of Virgisporangium ochraceum NBRC 16418.</title>
        <authorList>
            <person name="Komaki H."/>
            <person name="Tamura T."/>
        </authorList>
    </citation>
    <scope>NUCLEOTIDE SEQUENCE</scope>
    <source>
        <strain evidence="4">NBRC 16418</strain>
    </source>
</reference>
<evidence type="ECO:0000313" key="4">
    <source>
        <dbReference type="EMBL" id="GIJ72060.1"/>
    </source>
</evidence>
<keyword evidence="2" id="KW-0472">Membrane</keyword>
<feature type="transmembrane region" description="Helical" evidence="2">
    <location>
        <begin position="89"/>
        <end position="105"/>
    </location>
</feature>
<sequence length="190" mass="21155">MTNTENPAPGRIRASDVEREEYAKIVRTAMTEGRLDLEEGESRLGRVYGATYRDELGPLIADLPPSTAFNTPERLSEAKDRLRAHTGRVVSVAALLTGIWLLIAILVHPVFFWPIIPIAIMSIGLARHRRWYRWQQRGGWGPWSARGFGGPGEPGRGPGQHWHAQAGPGWHAHAHGHAPRWEAGQCGRVR</sequence>
<dbReference type="RefSeq" id="WP_203931918.1">
    <property type="nucleotide sequence ID" value="NZ_BOPH01000095.1"/>
</dbReference>
<proteinExistence type="predicted"/>
<feature type="domain" description="DUF1707" evidence="3">
    <location>
        <begin position="12"/>
        <end position="64"/>
    </location>
</feature>
<keyword evidence="5" id="KW-1185">Reference proteome</keyword>
<name>A0A8J4A177_9ACTN</name>
<dbReference type="Pfam" id="PF08044">
    <property type="entry name" value="DUF1707"/>
    <property type="match status" value="1"/>
</dbReference>
<protein>
    <recommendedName>
        <fullName evidence="3">DUF1707 domain-containing protein</fullName>
    </recommendedName>
</protein>
<keyword evidence="2" id="KW-1133">Transmembrane helix</keyword>
<dbReference type="EMBL" id="BOPH01000095">
    <property type="protein sequence ID" value="GIJ72060.1"/>
    <property type="molecule type" value="Genomic_DNA"/>
</dbReference>
<evidence type="ECO:0000313" key="5">
    <source>
        <dbReference type="Proteomes" id="UP000635606"/>
    </source>
</evidence>
<accession>A0A8J4A177</accession>
<comment type="caution">
    <text evidence="4">The sequence shown here is derived from an EMBL/GenBank/DDBJ whole genome shotgun (WGS) entry which is preliminary data.</text>
</comment>
<keyword evidence="2" id="KW-0812">Transmembrane</keyword>
<organism evidence="4 5">
    <name type="scientific">Virgisporangium ochraceum</name>
    <dbReference type="NCBI Taxonomy" id="65505"/>
    <lineage>
        <taxon>Bacteria</taxon>
        <taxon>Bacillati</taxon>
        <taxon>Actinomycetota</taxon>
        <taxon>Actinomycetes</taxon>
        <taxon>Micromonosporales</taxon>
        <taxon>Micromonosporaceae</taxon>
        <taxon>Virgisporangium</taxon>
    </lineage>
</organism>
<feature type="compositionally biased region" description="Gly residues" evidence="1">
    <location>
        <begin position="147"/>
        <end position="158"/>
    </location>
</feature>
<gene>
    <name evidence="4" type="ORF">Voc01_069770</name>
</gene>
<evidence type="ECO:0000256" key="1">
    <source>
        <dbReference type="SAM" id="MobiDB-lite"/>
    </source>
</evidence>
<feature type="compositionally biased region" description="Low complexity" evidence="1">
    <location>
        <begin position="159"/>
        <end position="171"/>
    </location>
</feature>